<dbReference type="Proteomes" id="UP000785679">
    <property type="component" value="Unassembled WGS sequence"/>
</dbReference>
<dbReference type="AlphaFoldDB" id="A0A8J8P2L5"/>
<name>A0A8J8P2L5_HALGN</name>
<comment type="caution">
    <text evidence="1">The sequence shown here is derived from an EMBL/GenBank/DDBJ whole genome shotgun (WGS) entry which is preliminary data.</text>
</comment>
<evidence type="ECO:0000313" key="1">
    <source>
        <dbReference type="EMBL" id="TNV85768.1"/>
    </source>
</evidence>
<protein>
    <submittedName>
        <fullName evidence="1">Uncharacterized protein</fullName>
    </submittedName>
</protein>
<evidence type="ECO:0000313" key="2">
    <source>
        <dbReference type="Proteomes" id="UP000785679"/>
    </source>
</evidence>
<sequence>MADLTQAISLDLLDGFYQAQHQFGVGKLISEYTEKHFDEEFTQYYNVKVGKDAAAYTGPQDVNDFAWYIFPFKNGSNPVYTTNAVQERDINMCRNSLFYHKVNFQFPQLVLAYDTYFAGFSSGAFCVFPLYNIPLAHTASRTQSATFCYCDELGNCYFNPICRPYFNKAKAHPNQVYIDNLYLFAQGNAVGFPLVAPVLDKEGNFQGVFGANMIPSYTTTIATGQTSNNYISDMYLGGTNKANYVVADNQDIVSRSYVKYNSGAQTGVRCYLANMCSKSQISKKRHQLMILKYSTCSKRDIRRLHISPGMRQNSM</sequence>
<proteinExistence type="predicted"/>
<organism evidence="1 2">
    <name type="scientific">Halteria grandinella</name>
    <dbReference type="NCBI Taxonomy" id="5974"/>
    <lineage>
        <taxon>Eukaryota</taxon>
        <taxon>Sar</taxon>
        <taxon>Alveolata</taxon>
        <taxon>Ciliophora</taxon>
        <taxon>Intramacronucleata</taxon>
        <taxon>Spirotrichea</taxon>
        <taxon>Stichotrichia</taxon>
        <taxon>Sporadotrichida</taxon>
        <taxon>Halteriidae</taxon>
        <taxon>Halteria</taxon>
    </lineage>
</organism>
<keyword evidence="2" id="KW-1185">Reference proteome</keyword>
<accession>A0A8J8P2L5</accession>
<dbReference type="EMBL" id="RRYP01001563">
    <property type="protein sequence ID" value="TNV85768.1"/>
    <property type="molecule type" value="Genomic_DNA"/>
</dbReference>
<reference evidence="1" key="1">
    <citation type="submission" date="2019-06" db="EMBL/GenBank/DDBJ databases">
        <authorList>
            <person name="Zheng W."/>
        </authorList>
    </citation>
    <scope>NUCLEOTIDE SEQUENCE</scope>
    <source>
        <strain evidence="1">QDHG01</strain>
    </source>
</reference>
<dbReference type="Gene3D" id="3.30.450.20">
    <property type="entry name" value="PAS domain"/>
    <property type="match status" value="1"/>
</dbReference>
<gene>
    <name evidence="1" type="ORF">FGO68_gene2663</name>
</gene>